<evidence type="ECO:0000313" key="2">
    <source>
        <dbReference type="EMBL" id="RNF11154.1"/>
    </source>
</evidence>
<reference evidence="2 3" key="1">
    <citation type="journal article" date="2018" name="BMC Genomics">
        <title>Genomic comparison of Trypanosoma conorhini and Trypanosoma rangeli to Trypanosoma cruzi strains of high and low virulence.</title>
        <authorList>
            <person name="Bradwell K.R."/>
            <person name="Koparde V.N."/>
            <person name="Matveyev A.V."/>
            <person name="Serrano M.G."/>
            <person name="Alves J.M."/>
            <person name="Parikh H."/>
            <person name="Huang B."/>
            <person name="Lee V."/>
            <person name="Espinosa-Alvarez O."/>
            <person name="Ortiz P.A."/>
            <person name="Costa-Martins A.G."/>
            <person name="Teixeira M.M."/>
            <person name="Buck G.A."/>
        </authorList>
    </citation>
    <scope>NUCLEOTIDE SEQUENCE [LARGE SCALE GENOMIC DNA]</scope>
    <source>
        <strain evidence="2 3">025E</strain>
    </source>
</reference>
<evidence type="ECO:0000256" key="1">
    <source>
        <dbReference type="SAM" id="MobiDB-lite"/>
    </source>
</evidence>
<dbReference type="GeneID" id="40320300"/>
<dbReference type="AlphaFoldDB" id="A0A3R7RR83"/>
<sequence>MRREADVEKGRGDTGAPTATGHVRVLHLAHPPSDLRLSEAARQEAVTLTLPPTDGGGLAGVTVNSVVAAARRQLRLGDAALQLSLHGVVLPPQQDVAEMLSSVPRATRQRLVFLLSPSHAVGAGAKGEEAIKTPRQVMFAEPPLSASPTQAALAPTRNGEATHSPSLHAAVDAASGRESPAPQCVFFESWLHPHRCGRCQRVRAQHCLFAPTRQERLQSGMTLAKKTTRPQRRQSPETGVALQKLVLPYYYADPRQWRPQRGERYHGHSETCHDFCASWGNPQLCRNCQRPKEMHQVDDKRAVGRPSATPARRQRSLESSFVHAAGNTSPPAYARKACPHLVPSSNSEYCTACYSRRVKQISQVERCSPLIHVTPRRQRASPARAKTHSLEDWLALPSAEEGTATVRRGEARSRVNTKRGRKQLDGAGRGRGLTLVEARPYLSFSSSSSASSFAGPGAPPVATVPKRRNNRGAAVADIPWGLVLQYTTLDELRVCRSVSSAMRTAAVPLIHENCTYILNVFDVPRRKRELLVQHADRYASLILDALRQRTPCYAPMDAATHPLRFRRFCLLRFLAAMQALSCGSEDGVVEAAIQLGRNRASPAPSGYLLSFSPTGHVLAGGRSGKGGTVGDAFAAQEFAHDAAAKTALVPFIKRLAWCDPASLSRAAVHGIVDAFEAISVAAAASLVHRCDDGQLTEVGRDTQQTRFFSLEEFFDKHALLPLVDFLQTVEVVAQMKWKTQIFVGAHSHDHHLHRRLCHFAG</sequence>
<name>A0A3R7RR83_9TRYP</name>
<feature type="region of interest" description="Disordered" evidence="1">
    <location>
        <begin position="1"/>
        <end position="20"/>
    </location>
</feature>
<dbReference type="Proteomes" id="UP000284403">
    <property type="component" value="Unassembled WGS sequence"/>
</dbReference>
<evidence type="ECO:0000313" key="3">
    <source>
        <dbReference type="Proteomes" id="UP000284403"/>
    </source>
</evidence>
<comment type="caution">
    <text evidence="2">The sequence shown here is derived from an EMBL/GenBank/DDBJ whole genome shotgun (WGS) entry which is preliminary data.</text>
</comment>
<feature type="region of interest" description="Disordered" evidence="1">
    <location>
        <begin position="296"/>
        <end position="317"/>
    </location>
</feature>
<dbReference type="RefSeq" id="XP_029226336.1">
    <property type="nucleotide sequence ID" value="XM_029373564.1"/>
</dbReference>
<organism evidence="2 3">
    <name type="scientific">Trypanosoma conorhini</name>
    <dbReference type="NCBI Taxonomy" id="83891"/>
    <lineage>
        <taxon>Eukaryota</taxon>
        <taxon>Discoba</taxon>
        <taxon>Euglenozoa</taxon>
        <taxon>Kinetoplastea</taxon>
        <taxon>Metakinetoplastina</taxon>
        <taxon>Trypanosomatida</taxon>
        <taxon>Trypanosomatidae</taxon>
        <taxon>Trypanosoma</taxon>
    </lineage>
</organism>
<dbReference type="EMBL" id="MKKU01000467">
    <property type="protein sequence ID" value="RNF11154.1"/>
    <property type="molecule type" value="Genomic_DNA"/>
</dbReference>
<accession>A0A3R7RR83</accession>
<protein>
    <submittedName>
        <fullName evidence="2">Uncharacterized protein</fullName>
    </submittedName>
</protein>
<feature type="compositionally biased region" description="Basic and acidic residues" evidence="1">
    <location>
        <begin position="1"/>
        <end position="12"/>
    </location>
</feature>
<keyword evidence="3" id="KW-1185">Reference proteome</keyword>
<proteinExistence type="predicted"/>
<gene>
    <name evidence="2" type="ORF">Tco025E_06689</name>
</gene>
<dbReference type="OrthoDB" id="247762at2759"/>